<dbReference type="VEuPathDB" id="FungiDB:QG37_06754"/>
<organism evidence="1 2">
    <name type="scientific">Candidozyma auris</name>
    <name type="common">Yeast</name>
    <name type="synonym">Candida auris</name>
    <dbReference type="NCBI Taxonomy" id="498019"/>
    <lineage>
        <taxon>Eukaryota</taxon>
        <taxon>Fungi</taxon>
        <taxon>Dikarya</taxon>
        <taxon>Ascomycota</taxon>
        <taxon>Saccharomycotina</taxon>
        <taxon>Pichiomycetes</taxon>
        <taxon>Metschnikowiaceae</taxon>
        <taxon>Candidozyma</taxon>
    </lineage>
</organism>
<dbReference type="Proteomes" id="UP000037122">
    <property type="component" value="Unassembled WGS sequence"/>
</dbReference>
<sequence length="49" mass="5087">MASGSLALAETANSGFNSSNKVLSCKLKILIPEEVAAANQYLFGEKAKA</sequence>
<reference evidence="2" key="1">
    <citation type="journal article" date="2015" name="BMC Genomics">
        <title>Draft genome of a commonly misdiagnosed multidrug resistant pathogen Candida auris.</title>
        <authorList>
            <person name="Chatterjee S."/>
            <person name="Alampalli S.V."/>
            <person name="Nageshan R.K."/>
            <person name="Chettiar S.T."/>
            <person name="Joshi S."/>
            <person name="Tatu U.S."/>
        </authorList>
    </citation>
    <scope>NUCLEOTIDE SEQUENCE [LARGE SCALE GENOMIC DNA]</scope>
    <source>
        <strain evidence="2">6684</strain>
    </source>
</reference>
<protein>
    <submittedName>
        <fullName evidence="1">Uncharacterized protein</fullName>
    </submittedName>
</protein>
<accession>A0A0L0NS75</accession>
<name>A0A0L0NS75_CANAR</name>
<dbReference type="AlphaFoldDB" id="A0A0L0NS75"/>
<comment type="caution">
    <text evidence="1">The sequence shown here is derived from an EMBL/GenBank/DDBJ whole genome shotgun (WGS) entry which is preliminary data.</text>
</comment>
<gene>
    <name evidence="1" type="ORF">QG37_06754</name>
</gene>
<evidence type="ECO:0000313" key="1">
    <source>
        <dbReference type="EMBL" id="KND96884.1"/>
    </source>
</evidence>
<evidence type="ECO:0000313" key="2">
    <source>
        <dbReference type="Proteomes" id="UP000037122"/>
    </source>
</evidence>
<dbReference type="EMBL" id="LGST01000048">
    <property type="protein sequence ID" value="KND96884.1"/>
    <property type="molecule type" value="Genomic_DNA"/>
</dbReference>
<proteinExistence type="predicted"/>